<accession>A0A9P6T8M2</accession>
<sequence>MKSSFIAFCTIAISLASQARAQTEPYSGLSNISSKTNRNVNEAYGGVSDDDKVFNSVPSPSNNAIVSPGAKSDDQVDDYTEARDEPVDADDHAVNHPLLPGLLRRDLISDGFFGSLPVIGGDGLTNNEPGRAELPSGDLPPVSDDRGSKLVRRNLLDSLTHTLPLPKHKKTHQKSSKSKSDFLRRDLSDGMRSDLPRLDKKTLNNLHHRERSEEDLMLEEFTLDNVPEGIELPELGLDLSRLERRRHFFDQLSMSQNIPFDVTNSQNPSTQFFNQFPNGFMKIRRQASQD</sequence>
<feature type="signal peptide" evidence="2">
    <location>
        <begin position="1"/>
        <end position="21"/>
    </location>
</feature>
<feature type="region of interest" description="Disordered" evidence="1">
    <location>
        <begin position="58"/>
        <end position="95"/>
    </location>
</feature>
<evidence type="ECO:0000313" key="4">
    <source>
        <dbReference type="Proteomes" id="UP000886653"/>
    </source>
</evidence>
<name>A0A9P6T8M2_9BASI</name>
<proteinExistence type="predicted"/>
<protein>
    <submittedName>
        <fullName evidence="3">Uncharacterized protein</fullName>
    </submittedName>
</protein>
<organism evidence="3 4">
    <name type="scientific">Cronartium quercuum f. sp. fusiforme G11</name>
    <dbReference type="NCBI Taxonomy" id="708437"/>
    <lineage>
        <taxon>Eukaryota</taxon>
        <taxon>Fungi</taxon>
        <taxon>Dikarya</taxon>
        <taxon>Basidiomycota</taxon>
        <taxon>Pucciniomycotina</taxon>
        <taxon>Pucciniomycetes</taxon>
        <taxon>Pucciniales</taxon>
        <taxon>Coleosporiaceae</taxon>
        <taxon>Cronartium</taxon>
    </lineage>
</organism>
<feature type="compositionally biased region" description="Basic and acidic residues" evidence="1">
    <location>
        <begin position="178"/>
        <end position="197"/>
    </location>
</feature>
<keyword evidence="2" id="KW-0732">Signal</keyword>
<evidence type="ECO:0000313" key="3">
    <source>
        <dbReference type="EMBL" id="KAG0142719.1"/>
    </source>
</evidence>
<feature type="compositionally biased region" description="Basic and acidic residues" evidence="1">
    <location>
        <begin position="80"/>
        <end position="94"/>
    </location>
</feature>
<evidence type="ECO:0000256" key="2">
    <source>
        <dbReference type="SAM" id="SignalP"/>
    </source>
</evidence>
<dbReference type="Proteomes" id="UP000886653">
    <property type="component" value="Unassembled WGS sequence"/>
</dbReference>
<feature type="region of interest" description="Disordered" evidence="1">
    <location>
        <begin position="161"/>
        <end position="197"/>
    </location>
</feature>
<evidence type="ECO:0000256" key="1">
    <source>
        <dbReference type="SAM" id="MobiDB-lite"/>
    </source>
</evidence>
<comment type="caution">
    <text evidence="3">The sequence shown here is derived from an EMBL/GenBank/DDBJ whole genome shotgun (WGS) entry which is preliminary data.</text>
</comment>
<feature type="region of interest" description="Disordered" evidence="1">
    <location>
        <begin position="124"/>
        <end position="147"/>
    </location>
</feature>
<dbReference type="EMBL" id="MU167340">
    <property type="protein sequence ID" value="KAG0142719.1"/>
    <property type="molecule type" value="Genomic_DNA"/>
</dbReference>
<reference evidence="3" key="1">
    <citation type="submission" date="2013-11" db="EMBL/GenBank/DDBJ databases">
        <title>Genome sequence of the fusiform rust pathogen reveals effectors for host alternation and coevolution with pine.</title>
        <authorList>
            <consortium name="DOE Joint Genome Institute"/>
            <person name="Smith K."/>
            <person name="Pendleton A."/>
            <person name="Kubisiak T."/>
            <person name="Anderson C."/>
            <person name="Salamov A."/>
            <person name="Aerts A."/>
            <person name="Riley R."/>
            <person name="Clum A."/>
            <person name="Lindquist E."/>
            <person name="Ence D."/>
            <person name="Campbell M."/>
            <person name="Kronenberg Z."/>
            <person name="Feau N."/>
            <person name="Dhillon B."/>
            <person name="Hamelin R."/>
            <person name="Burleigh J."/>
            <person name="Smith J."/>
            <person name="Yandell M."/>
            <person name="Nelson C."/>
            <person name="Grigoriev I."/>
            <person name="Davis J."/>
        </authorList>
    </citation>
    <scope>NUCLEOTIDE SEQUENCE</scope>
    <source>
        <strain evidence="3">G11</strain>
    </source>
</reference>
<gene>
    <name evidence="3" type="ORF">CROQUDRAFT_717540</name>
</gene>
<feature type="chain" id="PRO_5040360406" evidence="2">
    <location>
        <begin position="22"/>
        <end position="290"/>
    </location>
</feature>
<keyword evidence="4" id="KW-1185">Reference proteome</keyword>
<feature type="compositionally biased region" description="Basic residues" evidence="1">
    <location>
        <begin position="166"/>
        <end position="177"/>
    </location>
</feature>
<dbReference type="AlphaFoldDB" id="A0A9P6T8M2"/>